<gene>
    <name evidence="1" type="ORF">ACFFJ8_02720</name>
</gene>
<comment type="caution">
    <text evidence="1">The sequence shown here is derived from an EMBL/GenBank/DDBJ whole genome shotgun (WGS) entry which is preliminary data.</text>
</comment>
<name>A0ABV6J637_9BACL</name>
<evidence type="ECO:0000313" key="2">
    <source>
        <dbReference type="Proteomes" id="UP001589818"/>
    </source>
</evidence>
<proteinExistence type="predicted"/>
<reference evidence="1 2" key="1">
    <citation type="submission" date="2024-09" db="EMBL/GenBank/DDBJ databases">
        <authorList>
            <person name="Sun Q."/>
            <person name="Mori K."/>
        </authorList>
    </citation>
    <scope>NUCLEOTIDE SEQUENCE [LARGE SCALE GENOMIC DNA]</scope>
    <source>
        <strain evidence="1 2">CCM 4839</strain>
    </source>
</reference>
<keyword evidence="2" id="KW-1185">Reference proteome</keyword>
<protein>
    <recommendedName>
        <fullName evidence="3">CBM-cenC domain-containing protein</fullName>
    </recommendedName>
</protein>
<evidence type="ECO:0008006" key="3">
    <source>
        <dbReference type="Google" id="ProtNLM"/>
    </source>
</evidence>
<accession>A0ABV6J637</accession>
<dbReference type="Gene3D" id="2.60.120.260">
    <property type="entry name" value="Galactose-binding domain-like"/>
    <property type="match status" value="1"/>
</dbReference>
<organism evidence="1 2">
    <name type="scientific">Paenibacillus mendelii</name>
    <dbReference type="NCBI Taxonomy" id="206163"/>
    <lineage>
        <taxon>Bacteria</taxon>
        <taxon>Bacillati</taxon>
        <taxon>Bacillota</taxon>
        <taxon>Bacilli</taxon>
        <taxon>Bacillales</taxon>
        <taxon>Paenibacillaceae</taxon>
        <taxon>Paenibacillus</taxon>
    </lineage>
</organism>
<dbReference type="RefSeq" id="WP_204819178.1">
    <property type="nucleotide sequence ID" value="NZ_JANHOF010000003.1"/>
</dbReference>
<dbReference type="Proteomes" id="UP001589818">
    <property type="component" value="Unassembled WGS sequence"/>
</dbReference>
<evidence type="ECO:0000313" key="1">
    <source>
        <dbReference type="EMBL" id="MFC0390283.1"/>
    </source>
</evidence>
<sequence>MNMASSYRYMKIKLKNNTSDTGAKFFFTTTSNTAWNEAKSVTFTTGASMSGYTEYTIDMGANSLWTGTIKQLRFDPFSTTGTMNVDYIRLSNTP</sequence>
<dbReference type="EMBL" id="JBHLVF010000006">
    <property type="protein sequence ID" value="MFC0390283.1"/>
    <property type="molecule type" value="Genomic_DNA"/>
</dbReference>